<dbReference type="GeneID" id="102841074"/>
<sequence length="466" mass="52028">MGSYLSRPRRPPVPPALQVEDLPQRQRPDRLQPAQLTRRGPVACRVHSADAAFGLARRLSYEDRVASPCCRRHRRRRFVVVYRKRLPNQLFQCFFQGVIPSALQSGHQKKPALSGCSSKMFCTSVILKMSSTKEKLTLGWALKQRVVYMWSSLSGHLPNPCVKETLMRVFGERSQVRTQEEDLKILGEIKKGPVKQEEDHIITERRDCQRRDSDGSGHVQSAFRPLVVHGAVSSFVPRPGPLKRYLHPNSSEDSLFKISQAPFINPCSKRNAIISSYSSTQDFPIMQRCGPGTTRFSGSAIVYPQVPAEKVTEESHQSSTSASLVLEKKIQGEKILDTTSGQKQHLGNCLSTPDNRSRPPKRKIPLLLPCRRGDPLIMPPAPQLGYRVTVEDFDLEKKTAIQWINKILKGKTETISDHCITQSSSSSNLPSVGITTPEPASPTPSINSLQKSLRKMQNSPGPVAFP</sequence>
<dbReference type="AlphaFoldDB" id="A0A9B0X2E0"/>
<dbReference type="PANTHER" id="PTHR15566">
    <property type="entry name" value="POM121-LIKE"/>
    <property type="match status" value="1"/>
</dbReference>
<organism evidence="2 3">
    <name type="scientific">Chrysochloris asiatica</name>
    <name type="common">Cape golden mole</name>
    <dbReference type="NCBI Taxonomy" id="185453"/>
    <lineage>
        <taxon>Eukaryota</taxon>
        <taxon>Metazoa</taxon>
        <taxon>Chordata</taxon>
        <taxon>Craniata</taxon>
        <taxon>Vertebrata</taxon>
        <taxon>Euteleostomi</taxon>
        <taxon>Mammalia</taxon>
        <taxon>Eutheria</taxon>
        <taxon>Afrotheria</taxon>
        <taxon>Chrysochloridae</taxon>
        <taxon>Chrysochlorinae</taxon>
        <taxon>Chrysochloris</taxon>
    </lineage>
</organism>
<feature type="compositionally biased region" description="Polar residues" evidence="1">
    <location>
        <begin position="443"/>
        <end position="460"/>
    </location>
</feature>
<dbReference type="Proteomes" id="UP000504623">
    <property type="component" value="Unplaced"/>
</dbReference>
<gene>
    <name evidence="3" type="primary">LOC102841074</name>
</gene>
<protein>
    <submittedName>
        <fullName evidence="3">Nuclear envelope pore membrane protein POM 121C-like</fullName>
    </submittedName>
</protein>
<feature type="region of interest" description="Disordered" evidence="1">
    <location>
        <begin position="341"/>
        <end position="365"/>
    </location>
</feature>
<dbReference type="RefSeq" id="XP_006877323.1">
    <property type="nucleotide sequence ID" value="XM_006877261.1"/>
</dbReference>
<accession>A0A9B0X2E0</accession>
<feature type="region of interest" description="Disordered" evidence="1">
    <location>
        <begin position="1"/>
        <end position="39"/>
    </location>
</feature>
<feature type="region of interest" description="Disordered" evidence="1">
    <location>
        <begin position="421"/>
        <end position="466"/>
    </location>
</feature>
<name>A0A9B0X2E0_CHRAS</name>
<keyword evidence="2" id="KW-1185">Reference proteome</keyword>
<evidence type="ECO:0000313" key="2">
    <source>
        <dbReference type="Proteomes" id="UP000504623"/>
    </source>
</evidence>
<proteinExistence type="predicted"/>
<feature type="compositionally biased region" description="Polar residues" evidence="1">
    <location>
        <begin position="421"/>
        <end position="434"/>
    </location>
</feature>
<reference evidence="3" key="1">
    <citation type="submission" date="2025-08" db="UniProtKB">
        <authorList>
            <consortium name="RefSeq"/>
        </authorList>
    </citation>
    <scope>IDENTIFICATION</scope>
    <source>
        <tissue evidence="3">Spleen</tissue>
    </source>
</reference>
<dbReference type="PANTHER" id="PTHR15566:SF9">
    <property type="entry name" value="LOC100125913 PROTEIN"/>
    <property type="match status" value="1"/>
</dbReference>
<dbReference type="InterPro" id="IPR043220">
    <property type="entry name" value="POM121-like_prot_1"/>
</dbReference>
<evidence type="ECO:0000256" key="1">
    <source>
        <dbReference type="SAM" id="MobiDB-lite"/>
    </source>
</evidence>
<dbReference type="OrthoDB" id="6510268at2759"/>
<feature type="compositionally biased region" description="Polar residues" evidence="1">
    <location>
        <begin position="341"/>
        <end position="354"/>
    </location>
</feature>
<evidence type="ECO:0000313" key="3">
    <source>
        <dbReference type="RefSeq" id="XP_006877323.1"/>
    </source>
</evidence>
<dbReference type="Pfam" id="PF15229">
    <property type="entry name" value="POM121"/>
    <property type="match status" value="1"/>
</dbReference>